<keyword evidence="4" id="KW-1185">Reference proteome</keyword>
<keyword evidence="2" id="KW-1133">Transmembrane helix</keyword>
<evidence type="ECO:0000313" key="4">
    <source>
        <dbReference type="Proteomes" id="UP000502415"/>
    </source>
</evidence>
<feature type="transmembrane region" description="Helical" evidence="2">
    <location>
        <begin position="63"/>
        <end position="82"/>
    </location>
</feature>
<organism evidence="3 4">
    <name type="scientific">Massilia forsythiae</name>
    <dbReference type="NCBI Taxonomy" id="2728020"/>
    <lineage>
        <taxon>Bacteria</taxon>
        <taxon>Pseudomonadati</taxon>
        <taxon>Pseudomonadota</taxon>
        <taxon>Betaproteobacteria</taxon>
        <taxon>Burkholderiales</taxon>
        <taxon>Oxalobacteraceae</taxon>
        <taxon>Telluria group</taxon>
        <taxon>Massilia</taxon>
    </lineage>
</organism>
<evidence type="ECO:0000256" key="1">
    <source>
        <dbReference type="SAM" id="MobiDB-lite"/>
    </source>
</evidence>
<keyword evidence="2" id="KW-0472">Membrane</keyword>
<feature type="region of interest" description="Disordered" evidence="1">
    <location>
        <begin position="197"/>
        <end position="223"/>
    </location>
</feature>
<feature type="transmembrane region" description="Helical" evidence="2">
    <location>
        <begin position="38"/>
        <end position="56"/>
    </location>
</feature>
<dbReference type="EMBL" id="CP051685">
    <property type="protein sequence ID" value="QJE02038.1"/>
    <property type="molecule type" value="Genomic_DNA"/>
</dbReference>
<sequence>MASWLKNTVGTAGAFGASWGGAVWYWRAGNRMPDGAELALWLLVLPLAVLALAWGVRAARRRAAAAAAAATAAVPAGAAAAAPMPAADAAPLPAGPAIVASALRTPHGDSAAALREALAAGVQPALDPELVDRQGYPVLSARVAGLDDGAVRDAFASMAPAGGIAAGAALSDAQWRALALAGAAAAELAQVLGGHPHIHGGRGGSKSGAQHAGAAAAAGPNAGPDARAAAPLPLLHLHCLWGGAWSPAQRAAADAFIARQLVAGGWPAQRLAVAARASAAGTTADVPPAHAPAGAAHDDADLAAILAPLAAHTGEARLALVLAGASMLGAASIDALAGAGALCGADTPQGMVPGEGAAALLLADPVQARLLAPDADVLPVLRAFAGAPRDPALDASRRVDAAPLRALARQALQTARCAPQQVAMLAADTDARSSRVMETMALASNELPHLDPAADLAATGAACGACAPVPLLAALALAADAALEHAAPVLCLGNLDARHRTAAVVAPSAADDRTHNPAAADGSIPPAAVPTLT</sequence>
<feature type="region of interest" description="Disordered" evidence="1">
    <location>
        <begin position="506"/>
        <end position="533"/>
    </location>
</feature>
<accession>A0A7Z2ZTZ9</accession>
<dbReference type="KEGG" id="mfy:HH212_20105"/>
<reference evidence="3 4" key="1">
    <citation type="submission" date="2020-04" db="EMBL/GenBank/DDBJ databases">
        <title>Genome sequencing of novel species.</title>
        <authorList>
            <person name="Heo J."/>
            <person name="Kim S.-J."/>
            <person name="Kim J.-S."/>
            <person name="Hong S.-B."/>
            <person name="Kwon S.-W."/>
        </authorList>
    </citation>
    <scope>NUCLEOTIDE SEQUENCE [LARGE SCALE GENOMIC DNA]</scope>
    <source>
        <strain evidence="3 4">GN2-R2</strain>
    </source>
</reference>
<name>A0A7Z2ZTZ9_9BURK</name>
<feature type="compositionally biased region" description="Low complexity" evidence="1">
    <location>
        <begin position="208"/>
        <end position="223"/>
    </location>
</feature>
<evidence type="ECO:0008006" key="5">
    <source>
        <dbReference type="Google" id="ProtNLM"/>
    </source>
</evidence>
<proteinExistence type="predicted"/>
<feature type="transmembrane region" description="Helical" evidence="2">
    <location>
        <begin position="7"/>
        <end position="26"/>
    </location>
</feature>
<keyword evidence="2" id="KW-0812">Transmembrane</keyword>
<protein>
    <recommendedName>
        <fullName evidence="5">3-oxoacyl-ACP synthase</fullName>
    </recommendedName>
</protein>
<evidence type="ECO:0000313" key="3">
    <source>
        <dbReference type="EMBL" id="QJE02038.1"/>
    </source>
</evidence>
<dbReference type="Proteomes" id="UP000502415">
    <property type="component" value="Chromosome"/>
</dbReference>
<evidence type="ECO:0000256" key="2">
    <source>
        <dbReference type="SAM" id="Phobius"/>
    </source>
</evidence>
<gene>
    <name evidence="3" type="ORF">HH212_20105</name>
</gene>
<dbReference type="AlphaFoldDB" id="A0A7Z2ZTZ9"/>
<dbReference type="RefSeq" id="WP_170204125.1">
    <property type="nucleotide sequence ID" value="NZ_CP051685.1"/>
</dbReference>